<dbReference type="InterPro" id="IPR042242">
    <property type="entry name" value="RecO_C"/>
</dbReference>
<dbReference type="GO" id="GO:0043590">
    <property type="term" value="C:bacterial nucleoid"/>
    <property type="evidence" value="ECO:0007669"/>
    <property type="project" value="TreeGrafter"/>
</dbReference>
<dbReference type="GO" id="GO:0006302">
    <property type="term" value="P:double-strand break repair"/>
    <property type="evidence" value="ECO:0007669"/>
    <property type="project" value="TreeGrafter"/>
</dbReference>
<feature type="domain" description="DNA replication/recombination mediator RecO N-terminal" evidence="7">
    <location>
        <begin position="1"/>
        <end position="81"/>
    </location>
</feature>
<evidence type="ECO:0000259" key="7">
    <source>
        <dbReference type="Pfam" id="PF11967"/>
    </source>
</evidence>
<dbReference type="HAMAP" id="MF_00201">
    <property type="entry name" value="RecO"/>
    <property type="match status" value="1"/>
</dbReference>
<dbReference type="InterPro" id="IPR037278">
    <property type="entry name" value="ARFGAP/RecO"/>
</dbReference>
<evidence type="ECO:0000256" key="3">
    <source>
        <dbReference type="ARBA" id="ARBA00022763"/>
    </source>
</evidence>
<dbReference type="EMBL" id="UOGC01000096">
    <property type="protein sequence ID" value="VAX19823.1"/>
    <property type="molecule type" value="Genomic_DNA"/>
</dbReference>
<accession>A0A3B1C5F0</accession>
<dbReference type="InterPro" id="IPR003717">
    <property type="entry name" value="RecO"/>
</dbReference>
<dbReference type="Gene3D" id="2.40.50.140">
    <property type="entry name" value="Nucleic acid-binding proteins"/>
    <property type="match status" value="1"/>
</dbReference>
<dbReference type="Pfam" id="PF02565">
    <property type="entry name" value="RecO_C"/>
    <property type="match status" value="1"/>
</dbReference>
<comment type="similarity">
    <text evidence="1">Belongs to the RecO family.</text>
</comment>
<dbReference type="InterPro" id="IPR022572">
    <property type="entry name" value="DNA_rep/recomb_RecO_N"/>
</dbReference>
<evidence type="ECO:0000256" key="6">
    <source>
        <dbReference type="ARBA" id="ARBA00033409"/>
    </source>
</evidence>
<dbReference type="SUPFAM" id="SSF57863">
    <property type="entry name" value="ArfGap/RecO-like zinc finger"/>
    <property type="match status" value="1"/>
</dbReference>
<dbReference type="SUPFAM" id="SSF50249">
    <property type="entry name" value="Nucleic acid-binding proteins"/>
    <property type="match status" value="1"/>
</dbReference>
<name>A0A3B1C5F0_9ZZZZ</name>
<dbReference type="Gene3D" id="1.20.1440.120">
    <property type="entry name" value="Recombination protein O, C-terminal domain"/>
    <property type="match status" value="1"/>
</dbReference>
<evidence type="ECO:0000313" key="8">
    <source>
        <dbReference type="EMBL" id="VAX19823.1"/>
    </source>
</evidence>
<dbReference type="NCBIfam" id="TIGR00613">
    <property type="entry name" value="reco"/>
    <property type="match status" value="1"/>
</dbReference>
<evidence type="ECO:0000256" key="5">
    <source>
        <dbReference type="ARBA" id="ARBA00023204"/>
    </source>
</evidence>
<keyword evidence="4" id="KW-0233">DNA recombination</keyword>
<gene>
    <name evidence="8" type="ORF">MNBD_NITROSPINAE01-1833</name>
</gene>
<evidence type="ECO:0000256" key="2">
    <source>
        <dbReference type="ARBA" id="ARBA00021310"/>
    </source>
</evidence>
<dbReference type="InterPro" id="IPR012340">
    <property type="entry name" value="NA-bd_OB-fold"/>
</dbReference>
<protein>
    <recommendedName>
        <fullName evidence="2">DNA repair protein RecO</fullName>
    </recommendedName>
    <alternativeName>
        <fullName evidence="6">Recombination protein O</fullName>
    </alternativeName>
</protein>
<reference evidence="8" key="1">
    <citation type="submission" date="2018-06" db="EMBL/GenBank/DDBJ databases">
        <authorList>
            <person name="Zhirakovskaya E."/>
        </authorList>
    </citation>
    <scope>NUCLEOTIDE SEQUENCE</scope>
</reference>
<keyword evidence="5" id="KW-0234">DNA repair</keyword>
<dbReference type="Pfam" id="PF11967">
    <property type="entry name" value="RecO_N"/>
    <property type="match status" value="1"/>
</dbReference>
<sequence length="252" mass="27821">MPLYESPALTLRSMRLGEADKLVTFFTLRYGKIKAVAKGALRTKSRFMGRLEPFSLVSLIVFGKEKTELYSLNSSDIVEPFMALRSGLDAISLAYVSAELVDLCQRERDVNKHGFSALLSLWRSLNSNVDRGKPQGKLLLRLFELKYLASIGFAPMMTHCIDCNKQLRGAEAGFNALKGGVVCINCLPADPMALRTAMGAVKLMSRGLLTPMEKLSRLSAAPLILADVERMVNDLVGAHAPRKIRSELFLNL</sequence>
<dbReference type="PANTHER" id="PTHR33991:SF1">
    <property type="entry name" value="DNA REPAIR PROTEIN RECO"/>
    <property type="match status" value="1"/>
</dbReference>
<dbReference type="GO" id="GO:0006310">
    <property type="term" value="P:DNA recombination"/>
    <property type="evidence" value="ECO:0007669"/>
    <property type="project" value="UniProtKB-KW"/>
</dbReference>
<organism evidence="8">
    <name type="scientific">hydrothermal vent metagenome</name>
    <dbReference type="NCBI Taxonomy" id="652676"/>
    <lineage>
        <taxon>unclassified sequences</taxon>
        <taxon>metagenomes</taxon>
        <taxon>ecological metagenomes</taxon>
    </lineage>
</organism>
<keyword evidence="3" id="KW-0227">DNA damage</keyword>
<evidence type="ECO:0000256" key="4">
    <source>
        <dbReference type="ARBA" id="ARBA00023172"/>
    </source>
</evidence>
<dbReference type="PANTHER" id="PTHR33991">
    <property type="entry name" value="DNA REPAIR PROTEIN RECO"/>
    <property type="match status" value="1"/>
</dbReference>
<dbReference type="AlphaFoldDB" id="A0A3B1C5F0"/>
<evidence type="ECO:0000256" key="1">
    <source>
        <dbReference type="ARBA" id="ARBA00007452"/>
    </source>
</evidence>
<proteinExistence type="inferred from homology"/>